<evidence type="ECO:0000313" key="12">
    <source>
        <dbReference type="Proteomes" id="UP000024635"/>
    </source>
</evidence>
<dbReference type="EMBL" id="JARK01000342">
    <property type="protein sequence ID" value="EYC38107.1"/>
    <property type="molecule type" value="Genomic_DNA"/>
</dbReference>
<evidence type="ECO:0000256" key="2">
    <source>
        <dbReference type="ARBA" id="ARBA00009661"/>
    </source>
</evidence>
<feature type="DNA-binding region" description="Homeobox" evidence="8">
    <location>
        <begin position="83"/>
        <end position="145"/>
    </location>
</feature>
<evidence type="ECO:0000313" key="11">
    <source>
        <dbReference type="EMBL" id="EYC38107.1"/>
    </source>
</evidence>
<evidence type="ECO:0000256" key="3">
    <source>
        <dbReference type="ARBA" id="ARBA00023125"/>
    </source>
</evidence>
<keyword evidence="5 8" id="KW-0539">Nucleus</keyword>
<dbReference type="FunFam" id="1.10.10.60:FF:000004">
    <property type="entry name" value="Meis2 homeobox isoform 2c"/>
    <property type="match status" value="1"/>
</dbReference>
<dbReference type="Gene3D" id="1.10.10.60">
    <property type="entry name" value="Homeodomain-like"/>
    <property type="match status" value="1"/>
</dbReference>
<dbReference type="SMART" id="SM00389">
    <property type="entry name" value="HOX"/>
    <property type="match status" value="1"/>
</dbReference>
<evidence type="ECO:0000256" key="1">
    <source>
        <dbReference type="ARBA" id="ARBA00004123"/>
    </source>
</evidence>
<dbReference type="PANTHER" id="PTHR11850">
    <property type="entry name" value="HOMEOBOX PROTEIN TRANSCRIPTION FACTORS"/>
    <property type="match status" value="1"/>
</dbReference>
<dbReference type="GO" id="GO:0048663">
    <property type="term" value="P:neuron fate commitment"/>
    <property type="evidence" value="ECO:0007669"/>
    <property type="project" value="UniProtKB-ARBA"/>
</dbReference>
<feature type="domain" description="Homeobox" evidence="10">
    <location>
        <begin position="81"/>
        <end position="144"/>
    </location>
</feature>
<keyword evidence="4 8" id="KW-0371">Homeobox</keyword>
<dbReference type="STRING" id="53326.A0A016WFR2"/>
<proteinExistence type="inferred from homology"/>
<keyword evidence="12" id="KW-1185">Reference proteome</keyword>
<gene>
    <name evidence="11" type="primary">Acey_s0742.g1987</name>
    <name evidence="11" type="ORF">Y032_0742g1987</name>
</gene>
<keyword evidence="3 8" id="KW-0238">DNA-binding</keyword>
<feature type="region of interest" description="Disordered" evidence="9">
    <location>
        <begin position="152"/>
        <end position="183"/>
    </location>
</feature>
<dbReference type="GO" id="GO:0006355">
    <property type="term" value="P:regulation of DNA-templated transcription"/>
    <property type="evidence" value="ECO:0007669"/>
    <property type="project" value="InterPro"/>
</dbReference>
<evidence type="ECO:0000259" key="10">
    <source>
        <dbReference type="PROSITE" id="PS50071"/>
    </source>
</evidence>
<dbReference type="InterPro" id="IPR008422">
    <property type="entry name" value="KN_HD"/>
</dbReference>
<comment type="subcellular location">
    <subcellularLocation>
        <location evidence="1 8">Nucleus</location>
    </subcellularLocation>
</comment>
<evidence type="ECO:0000256" key="7">
    <source>
        <dbReference type="ARBA" id="ARBA00083268"/>
    </source>
</evidence>
<dbReference type="Pfam" id="PF05920">
    <property type="entry name" value="Homeobox_KN"/>
    <property type="match status" value="1"/>
</dbReference>
<dbReference type="OrthoDB" id="5798847at2759"/>
<dbReference type="InterPro" id="IPR009057">
    <property type="entry name" value="Homeodomain-like_sf"/>
</dbReference>
<dbReference type="Proteomes" id="UP000024635">
    <property type="component" value="Unassembled WGS sequence"/>
</dbReference>
<protein>
    <recommendedName>
        <fullName evidence="6">Homeobox protein unc-62</fullName>
    </recommendedName>
    <alternativeName>
        <fullName evidence="7">Uncoordinated protein 62</fullName>
    </alternativeName>
</protein>
<sequence length="258" mass="27938">MSTAAGSRGGGLMDECLQHHQPGLLMDCTGYAGPSGQHRGGYEMYGDGSEFCQQVVVYPQHPSDPPQAGRDTPLRGGKTTAAQAKKRGIFPKPATNILRAWLFQHLTHPYPSEEQKKQLANDTGLTILQVNNWFINARRRIVQPMIDQSNRAGRAPAVSVFKNRRRNRSDQSPGPSPDLGAGYSPDAAAAVTMPMAYPGADIYNMQRTMFPTAPYSAFPNPAMANPFMPQMGMMGFPSAGAAPWMDPSLLSSTHGMEG</sequence>
<evidence type="ECO:0000256" key="9">
    <source>
        <dbReference type="SAM" id="MobiDB-lite"/>
    </source>
</evidence>
<comment type="caution">
    <text evidence="11">The sequence shown here is derived from an EMBL/GenBank/DDBJ whole genome shotgun (WGS) entry which is preliminary data.</text>
</comment>
<dbReference type="AlphaFoldDB" id="A0A016WFR2"/>
<evidence type="ECO:0000256" key="8">
    <source>
        <dbReference type="PROSITE-ProRule" id="PRU00108"/>
    </source>
</evidence>
<organism evidence="11 12">
    <name type="scientific">Ancylostoma ceylanicum</name>
    <dbReference type="NCBI Taxonomy" id="53326"/>
    <lineage>
        <taxon>Eukaryota</taxon>
        <taxon>Metazoa</taxon>
        <taxon>Ecdysozoa</taxon>
        <taxon>Nematoda</taxon>
        <taxon>Chromadorea</taxon>
        <taxon>Rhabditida</taxon>
        <taxon>Rhabditina</taxon>
        <taxon>Rhabditomorpha</taxon>
        <taxon>Strongyloidea</taxon>
        <taxon>Ancylostomatidae</taxon>
        <taxon>Ancylostomatinae</taxon>
        <taxon>Ancylostoma</taxon>
    </lineage>
</organism>
<evidence type="ECO:0000256" key="6">
    <source>
        <dbReference type="ARBA" id="ARBA00072562"/>
    </source>
</evidence>
<dbReference type="GO" id="GO:0005634">
    <property type="term" value="C:nucleus"/>
    <property type="evidence" value="ECO:0007669"/>
    <property type="project" value="UniProtKB-SubCell"/>
</dbReference>
<dbReference type="InterPro" id="IPR001356">
    <property type="entry name" value="HD"/>
</dbReference>
<accession>A0A016WFR2</accession>
<name>A0A016WFR2_9BILA</name>
<dbReference type="InterPro" id="IPR050224">
    <property type="entry name" value="TALE_homeobox"/>
</dbReference>
<reference evidence="12" key="1">
    <citation type="journal article" date="2015" name="Nat. Genet.">
        <title>The genome and transcriptome of the zoonotic hookworm Ancylostoma ceylanicum identify infection-specific gene families.</title>
        <authorList>
            <person name="Schwarz E.M."/>
            <person name="Hu Y."/>
            <person name="Antoshechkin I."/>
            <person name="Miller M.M."/>
            <person name="Sternberg P.W."/>
            <person name="Aroian R.V."/>
        </authorList>
    </citation>
    <scope>NUCLEOTIDE SEQUENCE</scope>
    <source>
        <strain evidence="12">HY135</strain>
    </source>
</reference>
<dbReference type="CDD" id="cd00086">
    <property type="entry name" value="homeodomain"/>
    <property type="match status" value="1"/>
</dbReference>
<dbReference type="GO" id="GO:0000987">
    <property type="term" value="F:cis-regulatory region sequence-specific DNA binding"/>
    <property type="evidence" value="ECO:0007669"/>
    <property type="project" value="UniProtKB-ARBA"/>
</dbReference>
<comment type="similarity">
    <text evidence="2">Belongs to the TALE/MEIS homeobox family.</text>
</comment>
<feature type="region of interest" description="Disordered" evidence="9">
    <location>
        <begin position="59"/>
        <end position="79"/>
    </location>
</feature>
<dbReference type="PROSITE" id="PS50071">
    <property type="entry name" value="HOMEOBOX_2"/>
    <property type="match status" value="1"/>
</dbReference>
<evidence type="ECO:0000256" key="4">
    <source>
        <dbReference type="ARBA" id="ARBA00023155"/>
    </source>
</evidence>
<dbReference type="SUPFAM" id="SSF46689">
    <property type="entry name" value="Homeodomain-like"/>
    <property type="match status" value="1"/>
</dbReference>
<evidence type="ECO:0000256" key="5">
    <source>
        <dbReference type="ARBA" id="ARBA00023242"/>
    </source>
</evidence>